<proteinExistence type="predicted"/>
<reference evidence="3" key="1">
    <citation type="submission" date="2017-02" db="UniProtKB">
        <authorList>
            <consortium name="WormBaseParasite"/>
        </authorList>
    </citation>
    <scope>IDENTIFICATION</scope>
</reference>
<name>A0A0N5A953_9BILA</name>
<evidence type="ECO:0000313" key="2">
    <source>
        <dbReference type="Proteomes" id="UP000046393"/>
    </source>
</evidence>
<dbReference type="STRING" id="451379.A0A0N5A953"/>
<organism evidence="2 3">
    <name type="scientific">Syphacia muris</name>
    <dbReference type="NCBI Taxonomy" id="451379"/>
    <lineage>
        <taxon>Eukaryota</taxon>
        <taxon>Metazoa</taxon>
        <taxon>Ecdysozoa</taxon>
        <taxon>Nematoda</taxon>
        <taxon>Chromadorea</taxon>
        <taxon>Rhabditida</taxon>
        <taxon>Spirurina</taxon>
        <taxon>Oxyuridomorpha</taxon>
        <taxon>Oxyuroidea</taxon>
        <taxon>Oxyuridae</taxon>
        <taxon>Syphacia</taxon>
    </lineage>
</organism>
<sequence>MPVDLKPIKDYIGLWQLISYNRVERGSADPEFTPPTLIDMAINPVPKFGARSVNVTHTYMDQNNKTIRSDYGFMPVKNSTKRDPRIHIGYLTTSSGGYSMMEQGFVRGNKIYFHLKQFLRRTFGVGPDKNDLDVMELERQYELQDDRKMTLRLRAETNYGIEGFTAEYSKVMP</sequence>
<dbReference type="InterPro" id="IPR012674">
    <property type="entry name" value="Calycin"/>
</dbReference>
<evidence type="ECO:0000259" key="1">
    <source>
        <dbReference type="Pfam" id="PF08768"/>
    </source>
</evidence>
<dbReference type="InterPro" id="IPR014878">
    <property type="entry name" value="THAP4-like_heme-bd"/>
</dbReference>
<dbReference type="SUPFAM" id="SSF50814">
    <property type="entry name" value="Lipocalins"/>
    <property type="match status" value="1"/>
</dbReference>
<evidence type="ECO:0000313" key="3">
    <source>
        <dbReference type="WBParaSite" id="SMUV_0000062101-mRNA-1"/>
    </source>
</evidence>
<dbReference type="Proteomes" id="UP000046393">
    <property type="component" value="Unplaced"/>
</dbReference>
<keyword evidence="2" id="KW-1185">Reference proteome</keyword>
<dbReference type="WBParaSite" id="SMUV_0000062101-mRNA-1">
    <property type="protein sequence ID" value="SMUV_0000062101-mRNA-1"/>
    <property type="gene ID" value="SMUV_0000062101"/>
</dbReference>
<dbReference type="Pfam" id="PF08768">
    <property type="entry name" value="THAP4_heme-bd"/>
    <property type="match status" value="1"/>
</dbReference>
<dbReference type="Gene3D" id="2.40.128.20">
    <property type="match status" value="1"/>
</dbReference>
<accession>A0A0N5A953</accession>
<dbReference type="AlphaFoldDB" id="A0A0N5A953"/>
<protein>
    <submittedName>
        <fullName evidence="3">DUF1794 domain-containing protein</fullName>
    </submittedName>
</protein>
<feature type="domain" description="THAP4-like heme-binding" evidence="1">
    <location>
        <begin position="5"/>
        <end position="160"/>
    </location>
</feature>